<dbReference type="GO" id="GO:0005829">
    <property type="term" value="C:cytosol"/>
    <property type="evidence" value="ECO:0007669"/>
    <property type="project" value="TreeGrafter"/>
</dbReference>
<comment type="cofactor">
    <cofactor evidence="1">
        <name>pantetheine 4'-phosphate</name>
        <dbReference type="ChEBI" id="CHEBI:47942"/>
    </cofactor>
</comment>
<dbReference type="InterPro" id="IPR020845">
    <property type="entry name" value="AMP-binding_CS"/>
</dbReference>
<keyword evidence="2" id="KW-0596">Phosphopantetheine</keyword>
<proteinExistence type="predicted"/>
<dbReference type="Pfam" id="PF00501">
    <property type="entry name" value="AMP-binding"/>
    <property type="match status" value="1"/>
</dbReference>
<evidence type="ECO:0000256" key="2">
    <source>
        <dbReference type="ARBA" id="ARBA00022450"/>
    </source>
</evidence>
<dbReference type="PANTHER" id="PTHR45527:SF1">
    <property type="entry name" value="FATTY ACID SYNTHASE"/>
    <property type="match status" value="1"/>
</dbReference>
<dbReference type="InterPro" id="IPR009081">
    <property type="entry name" value="PP-bd_ACP"/>
</dbReference>
<sequence length="1089" mass="120422">MDDSATDSVRNARLRALVEQETAAFSETISGPVWGEVSKEEVSFGQERLWLYNQIEPAASASYNVPFALRFVGKVDLGLLQTALRGVVSRHEVLRTLVRTAADGTPMLSACQHEVEVGFVDFSERHDTTLELVRWIDGQLAKGMEPSSEILRVSVIKVAPEEFIFLAVIHHIAFDGWSAGLLARELLLTYDALKRGVPPTLPDLQIQYSDYASWQRRALSSHVLDDQLESWCQNLAHAPEPLELPTDYPIPSEPTFQGDSVGFDLPIELAEKFERFCREHKVTPYMVFLAVYQALLSRWTEADDIIVGSPVSGRTYQQMENVIGFFVNTLPIRVDLSNAPSFTELLDRVRTSALEAYANQEVPFERIVEALNLPRTAGRTPLLQTTLTLQGEPEPLPTVHGLAVEWFAINRRPFIKFDLAMYLEKTGFTYQGRLDFATDLFLRTTAERFVEHFKNFLQNAIDDPTRSFRKISFLSKIELETLKSYSGRASLSEASSFSVVDRIYHCAQVHGSRRAIDDGTQALTYVEFMALVGQISGRLVSLGVQPGAIVGVETIRSVVTVATIVSLMQIKAVYVPLDSRLPQARLEVVLKTARCGLVICDKIKASSERNYIQFEELVSCRNADGHLKLLSLSETDVAAIYFTSGSSGQPKAVMSTFTGIANYFRFLDQSFGLGHCDVIVQIPTMGFDASLRDLIYPLTIGASCILLDQESARDPEHLFDKIAFHQPSALLSITPSFLHALIECSSSHPEALGSLRIVLTSGEPLLPKLAVSLLRSVRDLKLVNLYGPTECTMTTTYFPIPQTFDEATIPIGKPIGNAVVQLLDGEMQEVPIGVAGEIFIGGAGVARGYLGRPDLTAERFVASPFGTGERLYRTGDRARWREDGQLIFLGRADQQVKIRGYRIEPGEVETALARHPSVQQAAVIARVYGGAEASRLVAYVVPAAGVELDIADLRTFVQTILPDYMIPSAIVLLQALPLTVNGKLDKNALPDPAHQGRKEHVPPRTAFEQVVANIWQEILKVPSVSVDDSFFDLGGHSLSAARMLSKLRSTLGVEIPLRTIFDKQTLGAFSDHTLSYLPAELRDLAARRV</sequence>
<dbReference type="InterPro" id="IPR036736">
    <property type="entry name" value="ACP-like_sf"/>
</dbReference>
<reference evidence="6" key="1">
    <citation type="submission" date="2024-06" db="EMBL/GenBank/DDBJ databases">
        <authorList>
            <person name="Li T."/>
            <person name="Gao R."/>
        </authorList>
    </citation>
    <scope>NUCLEOTIDE SEQUENCE</scope>
    <source>
        <strain evidence="6">ZPR3</strain>
    </source>
</reference>
<dbReference type="CDD" id="cd19531">
    <property type="entry name" value="LCL_NRPS-like"/>
    <property type="match status" value="1"/>
</dbReference>
<dbReference type="FunFam" id="2.30.38.10:FF:000001">
    <property type="entry name" value="Non-ribosomal peptide synthetase PvdI"/>
    <property type="match status" value="1"/>
</dbReference>
<dbReference type="InterPro" id="IPR023213">
    <property type="entry name" value="CAT-like_dom_sf"/>
</dbReference>
<dbReference type="InterPro" id="IPR010071">
    <property type="entry name" value="AA_adenyl_dom"/>
</dbReference>
<feature type="domain" description="Carrier" evidence="5">
    <location>
        <begin position="1002"/>
        <end position="1077"/>
    </location>
</feature>
<dbReference type="Pfam" id="PF00550">
    <property type="entry name" value="PP-binding"/>
    <property type="match status" value="1"/>
</dbReference>
<dbReference type="Gene3D" id="3.40.50.12780">
    <property type="entry name" value="N-terminal domain of ligase-like"/>
    <property type="match status" value="1"/>
</dbReference>
<dbReference type="GO" id="GO:0046872">
    <property type="term" value="F:metal ion binding"/>
    <property type="evidence" value="ECO:0007669"/>
    <property type="project" value="UniProtKB-KW"/>
</dbReference>
<dbReference type="SUPFAM" id="SSF47336">
    <property type="entry name" value="ACP-like"/>
    <property type="match status" value="1"/>
</dbReference>
<dbReference type="FunFam" id="3.30.300.30:FF:000010">
    <property type="entry name" value="Enterobactin synthetase component F"/>
    <property type="match status" value="1"/>
</dbReference>
<dbReference type="InterPro" id="IPR006162">
    <property type="entry name" value="Ppantetheine_attach_site"/>
</dbReference>
<dbReference type="PROSITE" id="PS00455">
    <property type="entry name" value="AMP_BINDING"/>
    <property type="match status" value="1"/>
</dbReference>
<name>A0AAU7RPN2_9HYPH</name>
<dbReference type="InterPro" id="IPR042099">
    <property type="entry name" value="ANL_N_sf"/>
</dbReference>
<dbReference type="Pfam" id="PF00668">
    <property type="entry name" value="Condensation"/>
    <property type="match status" value="1"/>
</dbReference>
<evidence type="ECO:0000313" key="6">
    <source>
        <dbReference type="EMBL" id="XBT92144.1"/>
    </source>
</evidence>
<keyword evidence="4" id="KW-0479">Metal-binding</keyword>
<dbReference type="InterPro" id="IPR020806">
    <property type="entry name" value="PKS_PP-bd"/>
</dbReference>
<dbReference type="Gene3D" id="1.10.1200.10">
    <property type="entry name" value="ACP-like"/>
    <property type="match status" value="1"/>
</dbReference>
<dbReference type="NCBIfam" id="TIGR01733">
    <property type="entry name" value="AA-adenyl-dom"/>
    <property type="match status" value="1"/>
</dbReference>
<dbReference type="Pfam" id="PF13193">
    <property type="entry name" value="AMP-binding_C"/>
    <property type="match status" value="1"/>
</dbReference>
<dbReference type="FunFam" id="1.10.1200.10:FF:000016">
    <property type="entry name" value="Non-ribosomal peptide synthase"/>
    <property type="match status" value="1"/>
</dbReference>
<dbReference type="GO" id="GO:0047527">
    <property type="term" value="F:2,3-dihydroxybenzoate-serine ligase activity"/>
    <property type="evidence" value="ECO:0007669"/>
    <property type="project" value="TreeGrafter"/>
</dbReference>
<dbReference type="PROSITE" id="PS50075">
    <property type="entry name" value="CARRIER"/>
    <property type="match status" value="1"/>
</dbReference>
<dbReference type="GO" id="GO:0043041">
    <property type="term" value="P:amino acid activation for nonribosomal peptide biosynthetic process"/>
    <property type="evidence" value="ECO:0007669"/>
    <property type="project" value="TreeGrafter"/>
</dbReference>
<dbReference type="SUPFAM" id="SSF56801">
    <property type="entry name" value="Acetyl-CoA synthetase-like"/>
    <property type="match status" value="1"/>
</dbReference>
<evidence type="ECO:0000256" key="3">
    <source>
        <dbReference type="ARBA" id="ARBA00022553"/>
    </source>
</evidence>
<accession>A0AAU7RPN2</accession>
<dbReference type="InterPro" id="IPR001242">
    <property type="entry name" value="Condensation_dom"/>
</dbReference>
<dbReference type="GO" id="GO:0031177">
    <property type="term" value="F:phosphopantetheine binding"/>
    <property type="evidence" value="ECO:0007669"/>
    <property type="project" value="InterPro"/>
</dbReference>
<dbReference type="Gene3D" id="3.30.300.30">
    <property type="match status" value="1"/>
</dbReference>
<dbReference type="GO" id="GO:0009366">
    <property type="term" value="C:enterobactin synthetase complex"/>
    <property type="evidence" value="ECO:0007669"/>
    <property type="project" value="TreeGrafter"/>
</dbReference>
<dbReference type="RefSeq" id="WP_349956567.1">
    <property type="nucleotide sequence ID" value="NZ_CP157960.1"/>
</dbReference>
<protein>
    <submittedName>
        <fullName evidence="6">Amino acid adenylation domain-containing protein</fullName>
    </submittedName>
</protein>
<evidence type="ECO:0000256" key="4">
    <source>
        <dbReference type="ARBA" id="ARBA00022723"/>
    </source>
</evidence>
<dbReference type="PANTHER" id="PTHR45527">
    <property type="entry name" value="NONRIBOSOMAL PEPTIDE SYNTHETASE"/>
    <property type="match status" value="1"/>
</dbReference>
<dbReference type="Gene3D" id="3.30.559.30">
    <property type="entry name" value="Nonribosomal peptide synthetase, condensation domain"/>
    <property type="match status" value="1"/>
</dbReference>
<dbReference type="GO" id="GO:0009239">
    <property type="term" value="P:enterobactin biosynthetic process"/>
    <property type="evidence" value="ECO:0007669"/>
    <property type="project" value="TreeGrafter"/>
</dbReference>
<gene>
    <name evidence="6" type="ORF">ABM479_15280</name>
</gene>
<dbReference type="InterPro" id="IPR000873">
    <property type="entry name" value="AMP-dep_synth/lig_dom"/>
</dbReference>
<keyword evidence="3" id="KW-0597">Phosphoprotein</keyword>
<dbReference type="GO" id="GO:0072330">
    <property type="term" value="P:monocarboxylic acid biosynthetic process"/>
    <property type="evidence" value="ECO:0007669"/>
    <property type="project" value="UniProtKB-ARBA"/>
</dbReference>
<organism evidence="6">
    <name type="scientific">Rhizobium sp. ZPR3</name>
    <dbReference type="NCBI Taxonomy" id="3158967"/>
    <lineage>
        <taxon>Bacteria</taxon>
        <taxon>Pseudomonadati</taxon>
        <taxon>Pseudomonadota</taxon>
        <taxon>Alphaproteobacteria</taxon>
        <taxon>Hyphomicrobiales</taxon>
        <taxon>Rhizobiaceae</taxon>
        <taxon>Rhizobium/Agrobacterium group</taxon>
        <taxon>Rhizobium</taxon>
    </lineage>
</organism>
<dbReference type="InterPro" id="IPR025110">
    <property type="entry name" value="AMP-bd_C"/>
</dbReference>
<dbReference type="SMART" id="SM00823">
    <property type="entry name" value="PKS_PP"/>
    <property type="match status" value="1"/>
</dbReference>
<dbReference type="CDD" id="cd05930">
    <property type="entry name" value="A_NRPS"/>
    <property type="match status" value="1"/>
</dbReference>
<dbReference type="EMBL" id="CP157960">
    <property type="protein sequence ID" value="XBT92144.1"/>
    <property type="molecule type" value="Genomic_DNA"/>
</dbReference>
<dbReference type="SUPFAM" id="SSF52777">
    <property type="entry name" value="CoA-dependent acyltransferases"/>
    <property type="match status" value="2"/>
</dbReference>
<dbReference type="Gene3D" id="3.30.559.10">
    <property type="entry name" value="Chloramphenicol acetyltransferase-like domain"/>
    <property type="match status" value="1"/>
</dbReference>
<dbReference type="AlphaFoldDB" id="A0AAU7RPN2"/>
<dbReference type="PROSITE" id="PS00012">
    <property type="entry name" value="PHOSPHOPANTETHEINE"/>
    <property type="match status" value="1"/>
</dbReference>
<dbReference type="InterPro" id="IPR045851">
    <property type="entry name" value="AMP-bd_C_sf"/>
</dbReference>
<evidence type="ECO:0000259" key="5">
    <source>
        <dbReference type="PROSITE" id="PS50075"/>
    </source>
</evidence>
<evidence type="ECO:0000256" key="1">
    <source>
        <dbReference type="ARBA" id="ARBA00001957"/>
    </source>
</evidence>